<reference evidence="6" key="1">
    <citation type="journal article" date="2017" name="Plant J.">
        <title>The pomegranate (Punica granatum L.) genome and the genomics of punicalagin biosynthesis.</title>
        <authorList>
            <person name="Qin G."/>
            <person name="Xu C."/>
            <person name="Ming R."/>
            <person name="Tang H."/>
            <person name="Guyot R."/>
            <person name="Kramer E.M."/>
            <person name="Hu Y."/>
            <person name="Yi X."/>
            <person name="Qi Y."/>
            <person name="Xu X."/>
            <person name="Gao Z."/>
            <person name="Pan H."/>
            <person name="Jian J."/>
            <person name="Tian Y."/>
            <person name="Yue Z."/>
            <person name="Xu Y."/>
        </authorList>
    </citation>
    <scope>NUCLEOTIDE SEQUENCE [LARGE SCALE GENOMIC DNA]</scope>
    <source>
        <strain evidence="6">cv. Dabenzi</strain>
    </source>
</reference>
<evidence type="ECO:0008006" key="8">
    <source>
        <dbReference type="Google" id="ProtNLM"/>
    </source>
</evidence>
<keyword evidence="3" id="KW-0341">Growth regulation</keyword>
<dbReference type="STRING" id="22663.A0A218X747"/>
<reference evidence="5 7" key="3">
    <citation type="submission" date="2017-11" db="EMBL/GenBank/DDBJ databases">
        <title>De-novo sequencing of pomegranate (Punica granatum L.) genome.</title>
        <authorList>
            <person name="Akparov Z."/>
            <person name="Amiraslanov A."/>
            <person name="Hajiyeva S."/>
            <person name="Abbasov M."/>
            <person name="Kaur K."/>
            <person name="Hamwieh A."/>
            <person name="Solovyev V."/>
            <person name="Salamov A."/>
            <person name="Braich B."/>
            <person name="Kosarev P."/>
            <person name="Mahmoud A."/>
            <person name="Hajiyev E."/>
            <person name="Babayeva S."/>
            <person name="Izzatullayeva V."/>
            <person name="Mammadov A."/>
            <person name="Mammadov A."/>
            <person name="Sharifova S."/>
            <person name="Ojaghi J."/>
            <person name="Eynullazada K."/>
            <person name="Bayramov B."/>
            <person name="Abdulazimova A."/>
            <person name="Shahmuradov I."/>
        </authorList>
    </citation>
    <scope>NUCLEOTIDE SEQUENCE [LARGE SCALE GENOMIC DNA]</scope>
    <source>
        <strain evidence="5">AG2017</strain>
        <strain evidence="7">cv. AG2017</strain>
        <tissue evidence="5">Leaf</tissue>
    </source>
</reference>
<dbReference type="GO" id="GO:0009733">
    <property type="term" value="P:response to auxin"/>
    <property type="evidence" value="ECO:0007669"/>
    <property type="project" value="InterPro"/>
</dbReference>
<comment type="similarity">
    <text evidence="1">Belongs to the ARG7 family.</text>
</comment>
<evidence type="ECO:0000313" key="7">
    <source>
        <dbReference type="Proteomes" id="UP000233551"/>
    </source>
</evidence>
<gene>
    <name evidence="4" type="ORF">CDL15_Pgr019631</name>
    <name evidence="5" type="ORF">CRG98_000339</name>
</gene>
<dbReference type="Pfam" id="PF02519">
    <property type="entry name" value="Auxin_inducible"/>
    <property type="match status" value="1"/>
</dbReference>
<dbReference type="Proteomes" id="UP000233551">
    <property type="component" value="Unassembled WGS sequence"/>
</dbReference>
<keyword evidence="7" id="KW-1185">Reference proteome</keyword>
<dbReference type="InterPro" id="IPR003676">
    <property type="entry name" value="SAUR_fam"/>
</dbReference>
<sequence>MGIHLRSISATAKEVLKLQSFTRRSPTSGHRVPRGHVPVYVEDDDQSTVHRRKRFLVPVSYLNHPSFQGLLAKAEEEFGFDHPVGGLTIPCKEEAFLNITSRLHAYHGVNS</sequence>
<evidence type="ECO:0000313" key="6">
    <source>
        <dbReference type="Proteomes" id="UP000197138"/>
    </source>
</evidence>
<dbReference type="AlphaFoldDB" id="A0A218X747"/>
<comment type="caution">
    <text evidence="4">The sequence shown here is derived from an EMBL/GenBank/DDBJ whole genome shotgun (WGS) entry which is preliminary data.</text>
</comment>
<dbReference type="PANTHER" id="PTHR31929">
    <property type="entry name" value="SAUR-LIKE AUXIN-RESPONSIVE PROTEIN FAMILY-RELATED"/>
    <property type="match status" value="1"/>
</dbReference>
<dbReference type="EMBL" id="MTKT01002229">
    <property type="protein sequence ID" value="OWM80351.1"/>
    <property type="molecule type" value="Genomic_DNA"/>
</dbReference>
<keyword evidence="2" id="KW-0217">Developmental protein</keyword>
<dbReference type="EMBL" id="PGOL01000013">
    <property type="protein sequence ID" value="PKI79267.1"/>
    <property type="molecule type" value="Genomic_DNA"/>
</dbReference>
<accession>A0A218X747</accession>
<evidence type="ECO:0000256" key="3">
    <source>
        <dbReference type="ARBA" id="ARBA00022604"/>
    </source>
</evidence>
<evidence type="ECO:0000313" key="5">
    <source>
        <dbReference type="EMBL" id="PKI79267.1"/>
    </source>
</evidence>
<reference evidence="4" key="2">
    <citation type="submission" date="2017-06" db="EMBL/GenBank/DDBJ databases">
        <title>The pomegranate genome and the genomics of punicalagin biosynthesis.</title>
        <authorList>
            <person name="Xu C."/>
        </authorList>
    </citation>
    <scope>NUCLEOTIDE SEQUENCE [LARGE SCALE GENOMIC DNA]</scope>
    <source>
        <tissue evidence="4">Fresh leaf</tissue>
    </source>
</reference>
<proteinExistence type="inferred from homology"/>
<dbReference type="Proteomes" id="UP000197138">
    <property type="component" value="Unassembled WGS sequence"/>
</dbReference>
<name>A0A218X747_PUNGR</name>
<evidence type="ECO:0000256" key="1">
    <source>
        <dbReference type="ARBA" id="ARBA00006974"/>
    </source>
</evidence>
<evidence type="ECO:0000313" key="4">
    <source>
        <dbReference type="EMBL" id="OWM80351.1"/>
    </source>
</evidence>
<evidence type="ECO:0000256" key="2">
    <source>
        <dbReference type="ARBA" id="ARBA00022473"/>
    </source>
</evidence>
<organism evidence="4 6">
    <name type="scientific">Punica granatum</name>
    <name type="common">Pomegranate</name>
    <dbReference type="NCBI Taxonomy" id="22663"/>
    <lineage>
        <taxon>Eukaryota</taxon>
        <taxon>Viridiplantae</taxon>
        <taxon>Streptophyta</taxon>
        <taxon>Embryophyta</taxon>
        <taxon>Tracheophyta</taxon>
        <taxon>Spermatophyta</taxon>
        <taxon>Magnoliopsida</taxon>
        <taxon>eudicotyledons</taxon>
        <taxon>Gunneridae</taxon>
        <taxon>Pentapetalae</taxon>
        <taxon>rosids</taxon>
        <taxon>malvids</taxon>
        <taxon>Myrtales</taxon>
        <taxon>Lythraceae</taxon>
        <taxon>Punica</taxon>
    </lineage>
</organism>
<protein>
    <recommendedName>
        <fullName evidence="8">Auxin-responsive protein SAUR21-like</fullName>
    </recommendedName>
</protein>